<evidence type="ECO:0000313" key="4">
    <source>
        <dbReference type="Proteomes" id="UP000191518"/>
    </source>
</evidence>
<gene>
    <name evidence="3" type="ORF">PENVUL_c070G01015</name>
</gene>
<feature type="domain" description="FAD dependent oxidoreductase" evidence="2">
    <location>
        <begin position="47"/>
        <end position="451"/>
    </location>
</feature>
<dbReference type="PANTHER" id="PTHR13847">
    <property type="entry name" value="SARCOSINE DEHYDROGENASE-RELATED"/>
    <property type="match status" value="1"/>
</dbReference>
<keyword evidence="4" id="KW-1185">Reference proteome</keyword>
<reference evidence="4" key="1">
    <citation type="journal article" date="2017" name="Nat. Microbiol.">
        <title>Global analysis of biosynthetic gene clusters reveals vast potential of secondary metabolite production in Penicillium species.</title>
        <authorList>
            <person name="Nielsen J.C."/>
            <person name="Grijseels S."/>
            <person name="Prigent S."/>
            <person name="Ji B."/>
            <person name="Dainat J."/>
            <person name="Nielsen K.F."/>
            <person name="Frisvad J.C."/>
            <person name="Workman M."/>
            <person name="Nielsen J."/>
        </authorList>
    </citation>
    <scope>NUCLEOTIDE SEQUENCE [LARGE SCALE GENOMIC DNA]</scope>
    <source>
        <strain evidence="4">IBT 29486</strain>
    </source>
</reference>
<dbReference type="EMBL" id="MDYP01000070">
    <property type="protein sequence ID" value="OQD98593.1"/>
    <property type="molecule type" value="Genomic_DNA"/>
</dbReference>
<dbReference type="InterPro" id="IPR006076">
    <property type="entry name" value="FAD-dep_OxRdtase"/>
</dbReference>
<sequence>MAPNDSVLSLVTADPGLPRPNPTQSYWQHIPHALANVQSSKLPTDRDFAIIGSGITGLSVAKTLLERHPTATVTVLEARALCSGATGRNGGQMAANAGEQYMNLAQTHGVETAGKVVDFTFRNLEKMQELIEEYGAVEFSEMQRLRKLRVFLTQGKFEDFKKSITRLETDYPSRKGLYTILDADAVLKASLVVHVEYGIHGASGGALLPAGTVWPYRLVTKIFAALLKKYPGRLTIETHTPVESVEHISTVVSPIKSIYPYILRTSRGPLRARTVIHCTNGYSGHLLPRLRGLVHPFKGTMTVQDPQNAVPNQGTAVSWGFHYPPSYDVKTQRLGYGLYYLGQSAKTGYFYFGGENARYDESITADDSSVADHSVKHLEVVLPRFFGKNDRSDWRLVSSWSGIMGYSSDGLPMVGRLSPALTGREGDGEWIAAAFNGYGMANSLMSGDALALMILGEDVSDWLPVAYGLGEKRLRETLTVSGTLNSLRSKL</sequence>
<dbReference type="PANTHER" id="PTHR13847:SF213">
    <property type="entry name" value="DEPENDENT OXIDOREDUCTASE, PUTATIVE-RELATED"/>
    <property type="match status" value="1"/>
</dbReference>
<dbReference type="AlphaFoldDB" id="A0A1V6RBA2"/>
<proteinExistence type="predicted"/>
<dbReference type="Pfam" id="PF01266">
    <property type="entry name" value="DAO"/>
    <property type="match status" value="1"/>
</dbReference>
<evidence type="ECO:0000313" key="3">
    <source>
        <dbReference type="EMBL" id="OQD98593.1"/>
    </source>
</evidence>
<evidence type="ECO:0000256" key="1">
    <source>
        <dbReference type="SAM" id="MobiDB-lite"/>
    </source>
</evidence>
<protein>
    <recommendedName>
        <fullName evidence="2">FAD dependent oxidoreductase domain-containing protein</fullName>
    </recommendedName>
</protein>
<dbReference type="Gene3D" id="3.30.9.10">
    <property type="entry name" value="D-Amino Acid Oxidase, subunit A, domain 2"/>
    <property type="match status" value="1"/>
</dbReference>
<accession>A0A1V6RBA2</accession>
<dbReference type="SUPFAM" id="SSF51905">
    <property type="entry name" value="FAD/NAD(P)-binding domain"/>
    <property type="match status" value="1"/>
</dbReference>
<name>A0A1V6RBA2_9EURO</name>
<dbReference type="GO" id="GO:0005737">
    <property type="term" value="C:cytoplasm"/>
    <property type="evidence" value="ECO:0007669"/>
    <property type="project" value="TreeGrafter"/>
</dbReference>
<comment type="caution">
    <text evidence="3">The sequence shown here is derived from an EMBL/GenBank/DDBJ whole genome shotgun (WGS) entry which is preliminary data.</text>
</comment>
<dbReference type="Gene3D" id="3.50.50.60">
    <property type="entry name" value="FAD/NAD(P)-binding domain"/>
    <property type="match status" value="1"/>
</dbReference>
<feature type="region of interest" description="Disordered" evidence="1">
    <location>
        <begin position="1"/>
        <end position="21"/>
    </location>
</feature>
<dbReference type="STRING" id="29845.A0A1V6RBA2"/>
<organism evidence="3 4">
    <name type="scientific">Penicillium vulpinum</name>
    <dbReference type="NCBI Taxonomy" id="29845"/>
    <lineage>
        <taxon>Eukaryota</taxon>
        <taxon>Fungi</taxon>
        <taxon>Dikarya</taxon>
        <taxon>Ascomycota</taxon>
        <taxon>Pezizomycotina</taxon>
        <taxon>Eurotiomycetes</taxon>
        <taxon>Eurotiomycetidae</taxon>
        <taxon>Eurotiales</taxon>
        <taxon>Aspergillaceae</taxon>
        <taxon>Penicillium</taxon>
    </lineage>
</organism>
<evidence type="ECO:0000259" key="2">
    <source>
        <dbReference type="Pfam" id="PF01266"/>
    </source>
</evidence>
<dbReference type="Proteomes" id="UP000191518">
    <property type="component" value="Unassembled WGS sequence"/>
</dbReference>
<dbReference type="InterPro" id="IPR036188">
    <property type="entry name" value="FAD/NAD-bd_sf"/>
</dbReference>